<evidence type="ECO:0000256" key="4">
    <source>
        <dbReference type="ARBA" id="ARBA00022729"/>
    </source>
</evidence>
<evidence type="ECO:0000256" key="7">
    <source>
        <dbReference type="RuleBase" id="RU000354"/>
    </source>
</evidence>
<evidence type="ECO:0000256" key="1">
    <source>
        <dbReference type="ARBA" id="ARBA00004613"/>
    </source>
</evidence>
<reference evidence="11" key="1">
    <citation type="submission" date="2025-08" db="UniProtKB">
        <authorList>
            <consortium name="RefSeq"/>
        </authorList>
    </citation>
    <scope>IDENTIFICATION</scope>
</reference>
<keyword evidence="6" id="KW-1015">Disulfide bond</keyword>
<dbReference type="Proteomes" id="UP000694863">
    <property type="component" value="Unplaced"/>
</dbReference>
<keyword evidence="5 7" id="KW-0339">Growth factor</keyword>
<protein>
    <submittedName>
        <fullName evidence="11">Neurturin</fullName>
    </submittedName>
</protein>
<feature type="domain" description="TGF-beta family profile" evidence="9">
    <location>
        <begin position="90"/>
        <end position="197"/>
    </location>
</feature>
<evidence type="ECO:0000259" key="9">
    <source>
        <dbReference type="PROSITE" id="PS51362"/>
    </source>
</evidence>
<sequence>MQRWKAAALASVLCSSVLSVWMCRDGLFLSQRLGPARTPLRRPPRTLDARIARLAQYRALLQGAPDAVELRDLAPWAGRPPGARRRAGPRRRRARARSNTRPCGLRELEVRVSDLGLGYTSDETVLFRYCAGACEAAARFYDLGLRRLRQQRRVRRERVRAQPCCRPTAYEDEVSFLDTHSRYHTVHELSARECACV</sequence>
<organism evidence="10 11">
    <name type="scientific">Echinops telfairi</name>
    <name type="common">Lesser hedgehog tenrec</name>
    <dbReference type="NCBI Taxonomy" id="9371"/>
    <lineage>
        <taxon>Eukaryota</taxon>
        <taxon>Metazoa</taxon>
        <taxon>Chordata</taxon>
        <taxon>Craniata</taxon>
        <taxon>Vertebrata</taxon>
        <taxon>Euteleostomi</taxon>
        <taxon>Mammalia</taxon>
        <taxon>Eutheria</taxon>
        <taxon>Afrotheria</taxon>
        <taxon>Tenrecidae</taxon>
        <taxon>Tenrecinae</taxon>
        <taxon>Echinops</taxon>
    </lineage>
</organism>
<gene>
    <name evidence="11" type="primary">NRTN</name>
</gene>
<dbReference type="CDD" id="cd19383">
    <property type="entry name" value="TGF_beta_Neurturin"/>
    <property type="match status" value="1"/>
</dbReference>
<accession>A0ABM0J3Z3</accession>
<dbReference type="RefSeq" id="XP_004714306.1">
    <property type="nucleotide sequence ID" value="XM_004714249.2"/>
</dbReference>
<evidence type="ECO:0000256" key="2">
    <source>
        <dbReference type="ARBA" id="ARBA00009832"/>
    </source>
</evidence>
<proteinExistence type="inferred from homology"/>
<evidence type="ECO:0000256" key="3">
    <source>
        <dbReference type="ARBA" id="ARBA00022525"/>
    </source>
</evidence>
<evidence type="ECO:0000256" key="5">
    <source>
        <dbReference type="ARBA" id="ARBA00023030"/>
    </source>
</evidence>
<dbReference type="SUPFAM" id="SSF57501">
    <property type="entry name" value="Cystine-knot cytokines"/>
    <property type="match status" value="1"/>
</dbReference>
<dbReference type="InterPro" id="IPR001839">
    <property type="entry name" value="TGF-b_C"/>
</dbReference>
<dbReference type="InterPro" id="IPR029034">
    <property type="entry name" value="Cystine-knot_cytokine"/>
</dbReference>
<evidence type="ECO:0000256" key="8">
    <source>
        <dbReference type="SAM" id="MobiDB-lite"/>
    </source>
</evidence>
<evidence type="ECO:0000313" key="10">
    <source>
        <dbReference type="Proteomes" id="UP000694863"/>
    </source>
</evidence>
<dbReference type="GeneID" id="101638529"/>
<dbReference type="PROSITE" id="PS51362">
    <property type="entry name" value="TGF_BETA_2"/>
    <property type="match status" value="1"/>
</dbReference>
<dbReference type="Gene3D" id="2.10.90.10">
    <property type="entry name" value="Cystine-knot cytokines"/>
    <property type="match status" value="1"/>
</dbReference>
<comment type="subcellular location">
    <subcellularLocation>
        <location evidence="1">Secreted</location>
    </subcellularLocation>
</comment>
<keyword evidence="4" id="KW-0732">Signal</keyword>
<feature type="region of interest" description="Disordered" evidence="8">
    <location>
        <begin position="79"/>
        <end position="100"/>
    </location>
</feature>
<dbReference type="InterPro" id="IPR043401">
    <property type="entry name" value="GDNF_fam"/>
</dbReference>
<dbReference type="PANTHER" id="PTHR12173:SF3">
    <property type="entry name" value="NEURTURIN"/>
    <property type="match status" value="1"/>
</dbReference>
<name>A0ABM0J3Z3_ECHTE</name>
<keyword evidence="3" id="KW-0964">Secreted</keyword>
<evidence type="ECO:0000313" key="11">
    <source>
        <dbReference type="RefSeq" id="XP_004714306.1"/>
    </source>
</evidence>
<dbReference type="PANTHER" id="PTHR12173">
    <property type="entry name" value="GDNF SUBFAMILY OF TGF-BETA FAMILY"/>
    <property type="match status" value="1"/>
</dbReference>
<feature type="compositionally biased region" description="Basic residues" evidence="8">
    <location>
        <begin position="82"/>
        <end position="98"/>
    </location>
</feature>
<dbReference type="Pfam" id="PF00019">
    <property type="entry name" value="TGF_beta"/>
    <property type="match status" value="1"/>
</dbReference>
<evidence type="ECO:0000256" key="6">
    <source>
        <dbReference type="ARBA" id="ARBA00023157"/>
    </source>
</evidence>
<keyword evidence="10" id="KW-1185">Reference proteome</keyword>
<comment type="similarity">
    <text evidence="2">Belongs to the TGF-beta family. GDNF subfamily.</text>
</comment>